<dbReference type="PROSITE" id="PS00028">
    <property type="entry name" value="ZINC_FINGER_C2H2_1"/>
    <property type="match status" value="1"/>
</dbReference>
<dbReference type="InterPro" id="IPR021842">
    <property type="entry name" value="DUF3435"/>
</dbReference>
<dbReference type="GO" id="GO:0008270">
    <property type="term" value="F:zinc ion binding"/>
    <property type="evidence" value="ECO:0007669"/>
    <property type="project" value="UniProtKB-KW"/>
</dbReference>
<keyword evidence="4" id="KW-1185">Reference proteome</keyword>
<name>A0A319DR46_9EURO</name>
<reference evidence="3 4" key="1">
    <citation type="submission" date="2018-02" db="EMBL/GenBank/DDBJ databases">
        <title>The genomes of Aspergillus section Nigri reveals drivers in fungal speciation.</title>
        <authorList>
            <consortium name="DOE Joint Genome Institute"/>
            <person name="Vesth T.C."/>
            <person name="Nybo J."/>
            <person name="Theobald S."/>
            <person name="Brandl J."/>
            <person name="Frisvad J.C."/>
            <person name="Nielsen K.F."/>
            <person name="Lyhne E.K."/>
            <person name="Kogle M.E."/>
            <person name="Kuo A."/>
            <person name="Riley R."/>
            <person name="Clum A."/>
            <person name="Nolan M."/>
            <person name="Lipzen A."/>
            <person name="Salamov A."/>
            <person name="Henrissat B."/>
            <person name="Wiebenga A."/>
            <person name="De vries R.P."/>
            <person name="Grigoriev I.V."/>
            <person name="Mortensen U.H."/>
            <person name="Andersen M.R."/>
            <person name="Baker S.E."/>
        </authorList>
    </citation>
    <scope>NUCLEOTIDE SEQUENCE [LARGE SCALE GENOMIC DNA]</scope>
    <source>
        <strain evidence="3 4">CBS 707.79</strain>
    </source>
</reference>
<keyword evidence="1" id="KW-0863">Zinc-finger</keyword>
<dbReference type="STRING" id="1448320.A0A319DR46"/>
<dbReference type="Proteomes" id="UP000247810">
    <property type="component" value="Unassembled WGS sequence"/>
</dbReference>
<dbReference type="OrthoDB" id="4357582at2759"/>
<dbReference type="VEuPathDB" id="FungiDB:BO71DRAFT_455086"/>
<proteinExistence type="predicted"/>
<gene>
    <name evidence="3" type="ORF">BO71DRAFT_455086</name>
</gene>
<protein>
    <recommendedName>
        <fullName evidence="2">C2H2-type domain-containing protein</fullName>
    </recommendedName>
</protein>
<evidence type="ECO:0000313" key="4">
    <source>
        <dbReference type="Proteomes" id="UP000247810"/>
    </source>
</evidence>
<dbReference type="PANTHER" id="PTHR37535">
    <property type="entry name" value="FLUG DOMAIN PROTEIN"/>
    <property type="match status" value="1"/>
</dbReference>
<dbReference type="AlphaFoldDB" id="A0A319DR46"/>
<dbReference type="SMART" id="SM00355">
    <property type="entry name" value="ZnF_C2H2"/>
    <property type="match status" value="2"/>
</dbReference>
<evidence type="ECO:0000313" key="3">
    <source>
        <dbReference type="EMBL" id="PYI00196.1"/>
    </source>
</evidence>
<accession>A0A319DR46</accession>
<evidence type="ECO:0000256" key="1">
    <source>
        <dbReference type="PROSITE-ProRule" id="PRU00042"/>
    </source>
</evidence>
<feature type="domain" description="C2H2-type" evidence="2">
    <location>
        <begin position="664"/>
        <end position="694"/>
    </location>
</feature>
<dbReference type="EMBL" id="KZ825797">
    <property type="protein sequence ID" value="PYI00196.1"/>
    <property type="molecule type" value="Genomic_DNA"/>
</dbReference>
<dbReference type="PROSITE" id="PS50157">
    <property type="entry name" value="ZINC_FINGER_C2H2_2"/>
    <property type="match status" value="1"/>
</dbReference>
<keyword evidence="1" id="KW-0862">Zinc</keyword>
<dbReference type="InterPro" id="IPR013087">
    <property type="entry name" value="Znf_C2H2_type"/>
</dbReference>
<organism evidence="3 4">
    <name type="scientific">Aspergillus ellipticus CBS 707.79</name>
    <dbReference type="NCBI Taxonomy" id="1448320"/>
    <lineage>
        <taxon>Eukaryota</taxon>
        <taxon>Fungi</taxon>
        <taxon>Dikarya</taxon>
        <taxon>Ascomycota</taxon>
        <taxon>Pezizomycotina</taxon>
        <taxon>Eurotiomycetes</taxon>
        <taxon>Eurotiomycetidae</taxon>
        <taxon>Eurotiales</taxon>
        <taxon>Aspergillaceae</taxon>
        <taxon>Aspergillus</taxon>
        <taxon>Aspergillus subgen. Circumdati</taxon>
    </lineage>
</organism>
<keyword evidence="1" id="KW-0479">Metal-binding</keyword>
<sequence>MKAQDSMSHFTQVVDLAEHNNSEIKRVVLPRTEAKYERALQIFDKFIELHPRAVDPPDIQSYKAFMEFFGRNTKGRLGEKPTVGTAEDFRRDYEAGMSKIRKHDFPDYISTTIKEWIPTELKDKIGLSTVQMEKDGLSLNDLTVLLTQLWCRDFKEYRGEPPDRTRVQLSAAMLLYCFTSARTGEVHESTARRAVAREHRDNGSDNELEAQVLAACYKHYRLTIESVGARVLLVLTYQREYLKDYWRKQRWELPIHAFYDVYKEDMPLVLNFLTFFLPMASADGVFRDYSSVSEVLDAVDSHDKHCPSENQILEVIHFNDCGLEIPVFRQFDELDVKKSTGKARGADAFGKAFVELGHRSGYTHNITARACRRWALMEADKKYSKTARMKFAGHENHRTFGKSYAHPACEVDGPATYLGIASRHEHIQNRRGMGMYHNTQLWQSLPAKAEFKFQERSDIITLNSAIENLSFLLIYNEKTRLYVKELKRLQRSQPNTLNLSKVIQDYAREKTLFHYRRRVMPERDYLATILPQRVGLRSCEGRKALQALESLCKSKCSIAYLTSLQPLDEKCICREPIKKYSEHKFAKLCFECDKWFNDPRDWEDHCQGHLQRPAELLRCDPLIFRNAPVKPGYCPFCLGDTTRSFSCRMEHHIEGHLNRIKGNFFCGHPACSVKFENLNELRHHLTDVHCYQPPRGQKRKRNESSSE</sequence>
<dbReference type="PANTHER" id="PTHR37535:SF3">
    <property type="entry name" value="FLUG DOMAIN-CONTAINING PROTEIN"/>
    <property type="match status" value="1"/>
</dbReference>
<evidence type="ECO:0000259" key="2">
    <source>
        <dbReference type="PROSITE" id="PS50157"/>
    </source>
</evidence>
<dbReference type="Pfam" id="PF11917">
    <property type="entry name" value="DUF3435"/>
    <property type="match status" value="1"/>
</dbReference>